<dbReference type="Proteomes" id="UP000799757">
    <property type="component" value="Unassembled WGS sequence"/>
</dbReference>
<organism evidence="1 2">
    <name type="scientific">Melanomma pulvis-pyrius CBS 109.77</name>
    <dbReference type="NCBI Taxonomy" id="1314802"/>
    <lineage>
        <taxon>Eukaryota</taxon>
        <taxon>Fungi</taxon>
        <taxon>Dikarya</taxon>
        <taxon>Ascomycota</taxon>
        <taxon>Pezizomycotina</taxon>
        <taxon>Dothideomycetes</taxon>
        <taxon>Pleosporomycetidae</taxon>
        <taxon>Pleosporales</taxon>
        <taxon>Melanommataceae</taxon>
        <taxon>Melanomma</taxon>
    </lineage>
</organism>
<dbReference type="EMBL" id="MU001789">
    <property type="protein sequence ID" value="KAF2798183.1"/>
    <property type="molecule type" value="Genomic_DNA"/>
</dbReference>
<sequence>MALAPIELLPAELLQPIFFLSDMNIALPHSSHHIAAKLAHDYCYRAICTKYLTTNLNTRVKQSTTQTKIFASKWMTWEFFKSFVTKAWEDKGCLCGKTKYEGCYDKQWPPNFEDATTMLFTRSHLPVLSFVKCRIPVKLLHGPWTPEKTQFLRFLLWTTAMTVDWADHETRKLTLEAKKEAVLTGNLEVVGLFNHNRRLGRAPNLSMVRFAVLEGDCNRSIVYDTMAAARTWSLRGNGWNDEGLDKWCEERIKNRDPKGDWLKVKLQELRATKLSNGGHVMPGQMQPKTGDYDDVDGDKLVIAPLKWNQVSISKYRTWNW</sequence>
<name>A0A6A6XPV2_9PLEO</name>
<dbReference type="AlphaFoldDB" id="A0A6A6XPV2"/>
<accession>A0A6A6XPV2</accession>
<reference evidence="1" key="1">
    <citation type="journal article" date="2020" name="Stud. Mycol.">
        <title>101 Dothideomycetes genomes: a test case for predicting lifestyles and emergence of pathogens.</title>
        <authorList>
            <person name="Haridas S."/>
            <person name="Albert R."/>
            <person name="Binder M."/>
            <person name="Bloem J."/>
            <person name="Labutti K."/>
            <person name="Salamov A."/>
            <person name="Andreopoulos B."/>
            <person name="Baker S."/>
            <person name="Barry K."/>
            <person name="Bills G."/>
            <person name="Bluhm B."/>
            <person name="Cannon C."/>
            <person name="Castanera R."/>
            <person name="Culley D."/>
            <person name="Daum C."/>
            <person name="Ezra D."/>
            <person name="Gonzalez J."/>
            <person name="Henrissat B."/>
            <person name="Kuo A."/>
            <person name="Liang C."/>
            <person name="Lipzen A."/>
            <person name="Lutzoni F."/>
            <person name="Magnuson J."/>
            <person name="Mondo S."/>
            <person name="Nolan M."/>
            <person name="Ohm R."/>
            <person name="Pangilinan J."/>
            <person name="Park H.-J."/>
            <person name="Ramirez L."/>
            <person name="Alfaro M."/>
            <person name="Sun H."/>
            <person name="Tritt A."/>
            <person name="Yoshinaga Y."/>
            <person name="Zwiers L.-H."/>
            <person name="Turgeon B."/>
            <person name="Goodwin S."/>
            <person name="Spatafora J."/>
            <person name="Crous P."/>
            <person name="Grigoriev I."/>
        </authorList>
    </citation>
    <scope>NUCLEOTIDE SEQUENCE</scope>
    <source>
        <strain evidence="1">CBS 109.77</strain>
    </source>
</reference>
<evidence type="ECO:0000313" key="2">
    <source>
        <dbReference type="Proteomes" id="UP000799757"/>
    </source>
</evidence>
<keyword evidence="2" id="KW-1185">Reference proteome</keyword>
<protein>
    <submittedName>
        <fullName evidence="1">Uncharacterized protein</fullName>
    </submittedName>
</protein>
<gene>
    <name evidence="1" type="ORF">K505DRAFT_322054</name>
</gene>
<proteinExistence type="predicted"/>
<dbReference type="OrthoDB" id="4167490at2759"/>
<evidence type="ECO:0000313" key="1">
    <source>
        <dbReference type="EMBL" id="KAF2798183.1"/>
    </source>
</evidence>